<feature type="domain" description="Endonuclease/exonuclease/phosphatase" evidence="1">
    <location>
        <begin position="94"/>
        <end position="143"/>
    </location>
</feature>
<keyword evidence="2" id="KW-0378">Hydrolase</keyword>
<keyword evidence="3" id="KW-1185">Reference proteome</keyword>
<dbReference type="AlphaFoldDB" id="A0AAW1NDI5"/>
<evidence type="ECO:0000259" key="1">
    <source>
        <dbReference type="Pfam" id="PF14529"/>
    </source>
</evidence>
<evidence type="ECO:0000313" key="2">
    <source>
        <dbReference type="EMBL" id="KAK9759231.1"/>
    </source>
</evidence>
<dbReference type="EMBL" id="JASPKY010000001">
    <property type="protein sequence ID" value="KAK9759231.1"/>
    <property type="molecule type" value="Genomic_DNA"/>
</dbReference>
<proteinExistence type="predicted"/>
<dbReference type="Pfam" id="PF14529">
    <property type="entry name" value="Exo_endo_phos_2"/>
    <property type="match status" value="2"/>
</dbReference>
<evidence type="ECO:0000313" key="3">
    <source>
        <dbReference type="Proteomes" id="UP001458880"/>
    </source>
</evidence>
<dbReference type="InterPro" id="IPR036691">
    <property type="entry name" value="Endo/exonu/phosph_ase_sf"/>
</dbReference>
<dbReference type="PANTHER" id="PTHR33273">
    <property type="entry name" value="DOMAIN-CONTAINING PROTEIN, PUTATIVE-RELATED"/>
    <property type="match status" value="1"/>
</dbReference>
<name>A0AAW1NDI5_POPJA</name>
<protein>
    <submittedName>
        <fullName evidence="2">Endonuclease-reverse transcriptase</fullName>
    </submittedName>
</protein>
<reference evidence="2 3" key="1">
    <citation type="journal article" date="2024" name="BMC Genomics">
        <title>De novo assembly and annotation of Popillia japonica's genome with initial clues to its potential as an invasive pest.</title>
        <authorList>
            <person name="Cucini C."/>
            <person name="Boschi S."/>
            <person name="Funari R."/>
            <person name="Cardaioli E."/>
            <person name="Iannotti N."/>
            <person name="Marturano G."/>
            <person name="Paoli F."/>
            <person name="Bruttini M."/>
            <person name="Carapelli A."/>
            <person name="Frati F."/>
            <person name="Nardi F."/>
        </authorList>
    </citation>
    <scope>NUCLEOTIDE SEQUENCE [LARGE SCALE GENOMIC DNA]</scope>
    <source>
        <strain evidence="2">DMR45628</strain>
    </source>
</reference>
<dbReference type="GO" id="GO:0004519">
    <property type="term" value="F:endonuclease activity"/>
    <property type="evidence" value="ECO:0007669"/>
    <property type="project" value="UniProtKB-KW"/>
</dbReference>
<dbReference type="CDD" id="cd09077">
    <property type="entry name" value="R1-I-EN"/>
    <property type="match status" value="1"/>
</dbReference>
<accession>A0AAW1NDI5</accession>
<keyword evidence="2" id="KW-0540">Nuclease</keyword>
<keyword evidence="2" id="KW-0255">Endonuclease</keyword>
<sequence>MSAWGQKAKDVMKVLQTNLGRGRGAHDLAYVTAKQLGVDILIVNEPNKSIVKSNDWLKDRRCNIAVFFLNKKLEVYSTKTTGEYIHIRFRDYAMYCCYISPNISIEDFESRVDTLMNSLSAQGEEVIVLGDINSKSTLWGSPLSAQGEEVIVLGDINSKSTLWGSPTNDRRGVYWTEWMAALNLVALNTGDTPTFRRGDCRSYIDVTCSTQEMARKFRDWRVLKEDSLSDHAYIFFQTTDNCPTKKSSLRSGFFPCDWDAFILELEVRIAGMADTAKLSHQQCTKAIKAAYKNSVRRVAGSNTSPYCWNDTISTKRTECTSARRAPTRLARNNSVPDIVKTEAQNSYRVLKKQLCKLIRQEKRKQWLTLCKKLEEDIWGDGYRIAVRELKNLTPYDR</sequence>
<dbReference type="SUPFAM" id="SSF56219">
    <property type="entry name" value="DNase I-like"/>
    <property type="match status" value="2"/>
</dbReference>
<organism evidence="2 3">
    <name type="scientific">Popillia japonica</name>
    <name type="common">Japanese beetle</name>
    <dbReference type="NCBI Taxonomy" id="7064"/>
    <lineage>
        <taxon>Eukaryota</taxon>
        <taxon>Metazoa</taxon>
        <taxon>Ecdysozoa</taxon>
        <taxon>Arthropoda</taxon>
        <taxon>Hexapoda</taxon>
        <taxon>Insecta</taxon>
        <taxon>Pterygota</taxon>
        <taxon>Neoptera</taxon>
        <taxon>Endopterygota</taxon>
        <taxon>Coleoptera</taxon>
        <taxon>Polyphaga</taxon>
        <taxon>Scarabaeiformia</taxon>
        <taxon>Scarabaeidae</taxon>
        <taxon>Rutelinae</taxon>
        <taxon>Popillia</taxon>
    </lineage>
</organism>
<dbReference type="Gene3D" id="3.60.10.10">
    <property type="entry name" value="Endonuclease/exonuclease/phosphatase"/>
    <property type="match status" value="2"/>
</dbReference>
<dbReference type="InterPro" id="IPR005135">
    <property type="entry name" value="Endo/exonuclease/phosphatase"/>
</dbReference>
<dbReference type="PANTHER" id="PTHR33273:SF4">
    <property type="entry name" value="ENDONUCLEASE_EXONUCLEASE_PHOSPHATASE DOMAIN-CONTAINING PROTEIN"/>
    <property type="match status" value="1"/>
</dbReference>
<comment type="caution">
    <text evidence="2">The sequence shown here is derived from an EMBL/GenBank/DDBJ whole genome shotgun (WGS) entry which is preliminary data.</text>
</comment>
<gene>
    <name evidence="2" type="ORF">QE152_g151</name>
</gene>
<feature type="domain" description="Endonuclease/exonuclease/phosphatase" evidence="1">
    <location>
        <begin position="148"/>
        <end position="235"/>
    </location>
</feature>
<dbReference type="Proteomes" id="UP001458880">
    <property type="component" value="Unassembled WGS sequence"/>
</dbReference>